<dbReference type="InterPro" id="IPR038666">
    <property type="entry name" value="SSP1_head-tail_sf"/>
</dbReference>
<organism evidence="2 3">
    <name type="scientific">Martelella mediterranea</name>
    <dbReference type="NCBI Taxonomy" id="293089"/>
    <lineage>
        <taxon>Bacteria</taxon>
        <taxon>Pseudomonadati</taxon>
        <taxon>Pseudomonadota</taxon>
        <taxon>Alphaproteobacteria</taxon>
        <taxon>Hyphomicrobiales</taxon>
        <taxon>Aurantimonadaceae</taxon>
        <taxon>Martelella</taxon>
    </lineage>
</organism>
<accession>A0A4R3NVE9</accession>
<evidence type="ECO:0000313" key="3">
    <source>
        <dbReference type="Proteomes" id="UP000295097"/>
    </source>
</evidence>
<feature type="region of interest" description="Disordered" evidence="1">
    <location>
        <begin position="1"/>
        <end position="29"/>
    </location>
</feature>
<dbReference type="Pfam" id="PF05521">
    <property type="entry name" value="Phage_HCP"/>
    <property type="match status" value="1"/>
</dbReference>
<dbReference type="Proteomes" id="UP000295097">
    <property type="component" value="Unassembled WGS sequence"/>
</dbReference>
<dbReference type="InterPro" id="IPR008767">
    <property type="entry name" value="Phage_SPP1_head-tail_adaptor"/>
</dbReference>
<keyword evidence="3" id="KW-1185">Reference proteome</keyword>
<name>A0A4R3NVE9_9HYPH</name>
<evidence type="ECO:0000313" key="2">
    <source>
        <dbReference type="EMBL" id="TCT42777.1"/>
    </source>
</evidence>
<dbReference type="EMBL" id="SMAR01000004">
    <property type="protein sequence ID" value="TCT42777.1"/>
    <property type="molecule type" value="Genomic_DNA"/>
</dbReference>
<gene>
    <name evidence="2" type="ORF">EDC90_100478</name>
</gene>
<dbReference type="AlphaFoldDB" id="A0A4R3NVE9"/>
<sequence>MARPANSGGQLRSRLHFQKRGTTDDGYGNPVAGPFETVFTQRAQMIARNGTETVMAERLQGVQPYTVRIRYSAQAADITADWRIVDARKPGRVFAITAPPVNVDDENRWIEMLVSEGKPS</sequence>
<dbReference type="OrthoDB" id="7997871at2"/>
<reference evidence="2 3" key="1">
    <citation type="submission" date="2019-03" db="EMBL/GenBank/DDBJ databases">
        <title>Freshwater and sediment microbial communities from various areas in North America, analyzing microbe dynamics in response to fracking.</title>
        <authorList>
            <person name="Lamendella R."/>
        </authorList>
    </citation>
    <scope>NUCLEOTIDE SEQUENCE [LARGE SCALE GENOMIC DNA]</scope>
    <source>
        <strain evidence="2 3">175.2</strain>
    </source>
</reference>
<dbReference type="Gene3D" id="2.40.10.270">
    <property type="entry name" value="Bacteriophage SPP1 head-tail adaptor protein"/>
    <property type="match status" value="1"/>
</dbReference>
<protein>
    <submittedName>
        <fullName evidence="2">Head-tail adaptor</fullName>
    </submittedName>
</protein>
<dbReference type="RefSeq" id="WP_132308863.1">
    <property type="nucleotide sequence ID" value="NZ_SMAR01000004.1"/>
</dbReference>
<evidence type="ECO:0000256" key="1">
    <source>
        <dbReference type="SAM" id="MobiDB-lite"/>
    </source>
</evidence>
<proteinExistence type="predicted"/>
<comment type="caution">
    <text evidence="2">The sequence shown here is derived from an EMBL/GenBank/DDBJ whole genome shotgun (WGS) entry which is preliminary data.</text>
</comment>